<sequence length="1052" mass="117113">MSLSGDSSRGSRRFLRATKLRQATFVLPKTGQRLRGLVNLRGSHIVTSNDDEERRGLLSGEVSANRQDVILRIWGRVSDVWSWTRDFVTSEPGIGVLKCSLAYLLGSLATFIPAVAAFLGHQDGKHVVATVTVYFHPARSQGSMYKALICALLAFLYAAFISLTSMCVSMFFQDTLDMRAVGHAVVLIVFCGGGLGFIGWTKQRFGDPLVNVACSLASLALITVLTKEGAVQSGDLSFTKVVQVLKMVIMGVTAAMTVSFLIFPISARKKLRSNLAIVTETLAIMLALITDSFLSGSEEELQTAEFLNAAERHKKAYAQLDKLVREAKLEHFVAGTEKEYRLEKNLVRWVQDITHNMGGLRSAASLQFQLLKQAKLVDPVSCRDKRNAPNGTDHVPSPSPYSSHGHSTPLESINEMPEQQIGEEEEAAAEDDRRLGGDHFDPNPAQGSPVEHTLHPEDLFALFISHLGPSMRSLAFTLKEIFKEIPFTPAPDYKVSVNSRFHVSLDRALELYQQSREEALKVIYRQKELLQIQTPEVEADLEEVSASCGHFSFSLLEFGEQLKDLLAILDELQLEAEERPNGRSWNWLKVWRLRTAQTQNPKPLDSEQPLLGSTVGEGVTPVASISPSGLEGRLTPSTQCPKNLPAKERLSYRIWKSLGVFRREDTKFAIKVGTGAALYALPAFLESTRPFYSHWRGEWGLLSYMLVCSMTIGASNTTGYSRFLGTCLGAICAITAWYVTDGNVFGLAILGLVMATWTSYIIVVMGKGPMGRFIMLTYNLSVLYAYSLTQKEGSDDQDEGGDSPVVTDITLHRVAAVLSGCIWGIVITRLIWPISARKELKDGLSLLWLRMSLIWKRYPLSLLAKREHFMGFMTPREKLEIERFLSRLEALQAAAGAEFELKSPFPDAAYSNILRRTRSMVNAFHAMNLEMIKNVSASEGELALLSYTAQEREHLSARISHLLSVMASSMKLEYPLVDVLPNIEHARDRLLARIFHYRKDPEASQLTTDEDYALLYAYILVTGQLSTEIVEIMEEIGRLFGVLNEDVVKLVY</sequence>
<feature type="transmembrane region" description="Helical" evidence="6">
    <location>
        <begin position="809"/>
        <end position="832"/>
    </location>
</feature>
<accession>A0A8H3XMA3</accession>
<name>A0A8H3XMA3_9EURO</name>
<dbReference type="EMBL" id="BLKC01000106">
    <property type="protein sequence ID" value="GFF53604.1"/>
    <property type="molecule type" value="Genomic_DNA"/>
</dbReference>
<dbReference type="PANTHER" id="PTHR47804:SF1">
    <property type="entry name" value="DUF2421 DOMAIN-CONTAINING PROTEIN"/>
    <property type="match status" value="1"/>
</dbReference>
<dbReference type="AlphaFoldDB" id="A0A8H3XMA3"/>
<dbReference type="Pfam" id="PF13515">
    <property type="entry name" value="FUSC_2"/>
    <property type="match status" value="1"/>
</dbReference>
<feature type="transmembrane region" description="Helical" evidence="6">
    <location>
        <begin position="184"/>
        <end position="201"/>
    </location>
</feature>
<protein>
    <submittedName>
        <fullName evidence="8">Uncharacterized WD repeat-containing protein C9G1.05</fullName>
    </submittedName>
</protein>
<evidence type="ECO:0000256" key="1">
    <source>
        <dbReference type="ARBA" id="ARBA00004141"/>
    </source>
</evidence>
<keyword evidence="2 6" id="KW-0812">Transmembrane</keyword>
<evidence type="ECO:0000256" key="5">
    <source>
        <dbReference type="SAM" id="MobiDB-lite"/>
    </source>
</evidence>
<feature type="transmembrane region" description="Helical" evidence="6">
    <location>
        <begin position="745"/>
        <end position="766"/>
    </location>
</feature>
<feature type="transmembrane region" description="Helical" evidence="6">
    <location>
        <begin position="208"/>
        <end position="225"/>
    </location>
</feature>
<feature type="compositionally biased region" description="Basic and acidic residues" evidence="5">
    <location>
        <begin position="430"/>
        <end position="441"/>
    </location>
</feature>
<proteinExistence type="predicted"/>
<keyword evidence="3 6" id="KW-1133">Transmembrane helix</keyword>
<comment type="caution">
    <text evidence="8">The sequence shown here is derived from an EMBL/GenBank/DDBJ whole genome shotgun (WGS) entry which is preliminary data.</text>
</comment>
<dbReference type="InterPro" id="IPR052430">
    <property type="entry name" value="IVT-Associated"/>
</dbReference>
<dbReference type="Proteomes" id="UP000465221">
    <property type="component" value="Unassembled WGS sequence"/>
</dbReference>
<dbReference type="PANTHER" id="PTHR47804">
    <property type="entry name" value="60S RIBOSOMAL PROTEIN L19"/>
    <property type="match status" value="1"/>
</dbReference>
<feature type="region of interest" description="Disordered" evidence="5">
    <location>
        <begin position="382"/>
        <end position="447"/>
    </location>
</feature>
<evidence type="ECO:0000259" key="7">
    <source>
        <dbReference type="Pfam" id="PF13515"/>
    </source>
</evidence>
<feature type="transmembrane region" description="Helical" evidence="6">
    <location>
        <begin position="147"/>
        <end position="172"/>
    </location>
</feature>
<evidence type="ECO:0000256" key="6">
    <source>
        <dbReference type="SAM" id="Phobius"/>
    </source>
</evidence>
<keyword evidence="4 6" id="KW-0472">Membrane</keyword>
<dbReference type="InterPro" id="IPR049453">
    <property type="entry name" value="Memb_transporter_dom"/>
</dbReference>
<gene>
    <name evidence="8" type="ORF">IFM46972_09817</name>
</gene>
<feature type="compositionally biased region" description="Low complexity" evidence="5">
    <location>
        <begin position="394"/>
        <end position="407"/>
    </location>
</feature>
<evidence type="ECO:0000313" key="9">
    <source>
        <dbReference type="Proteomes" id="UP000465221"/>
    </source>
</evidence>
<evidence type="ECO:0000256" key="4">
    <source>
        <dbReference type="ARBA" id="ARBA00023136"/>
    </source>
</evidence>
<dbReference type="GO" id="GO:0016020">
    <property type="term" value="C:membrane"/>
    <property type="evidence" value="ECO:0007669"/>
    <property type="project" value="UniProtKB-SubCell"/>
</dbReference>
<feature type="transmembrane region" description="Helical" evidence="6">
    <location>
        <begin position="723"/>
        <end position="739"/>
    </location>
</feature>
<evidence type="ECO:0000256" key="2">
    <source>
        <dbReference type="ARBA" id="ARBA00022692"/>
    </source>
</evidence>
<comment type="subcellular location">
    <subcellularLocation>
        <location evidence="1">Membrane</location>
        <topology evidence="1">Multi-pass membrane protein</topology>
    </subcellularLocation>
</comment>
<dbReference type="InterPro" id="IPR023244">
    <property type="entry name" value="Brefeldin_A-sensitivity_4"/>
</dbReference>
<evidence type="ECO:0000313" key="8">
    <source>
        <dbReference type="EMBL" id="GFF53604.1"/>
    </source>
</evidence>
<dbReference type="PRINTS" id="PR02047">
    <property type="entry name" value="BREFELDNASP4"/>
</dbReference>
<reference evidence="8 9" key="1">
    <citation type="submission" date="2020-01" db="EMBL/GenBank/DDBJ databases">
        <title>Draft genome sequence of Aspergillus udagawae IFM 46972.</title>
        <authorList>
            <person name="Takahashi H."/>
            <person name="Yaguchi T."/>
        </authorList>
    </citation>
    <scope>NUCLEOTIDE SEQUENCE [LARGE SCALE GENOMIC DNA]</scope>
    <source>
        <strain evidence="8 9">IFM 46972</strain>
    </source>
</reference>
<evidence type="ECO:0000256" key="3">
    <source>
        <dbReference type="ARBA" id="ARBA00022989"/>
    </source>
</evidence>
<feature type="domain" description="Integral membrane bound transporter" evidence="7">
    <location>
        <begin position="691"/>
        <end position="827"/>
    </location>
</feature>
<organism evidence="8 9">
    <name type="scientific">Aspergillus udagawae</name>
    <dbReference type="NCBI Taxonomy" id="91492"/>
    <lineage>
        <taxon>Eukaryota</taxon>
        <taxon>Fungi</taxon>
        <taxon>Dikarya</taxon>
        <taxon>Ascomycota</taxon>
        <taxon>Pezizomycotina</taxon>
        <taxon>Eurotiomycetes</taxon>
        <taxon>Eurotiomycetidae</taxon>
        <taxon>Eurotiales</taxon>
        <taxon>Aspergillaceae</taxon>
        <taxon>Aspergillus</taxon>
        <taxon>Aspergillus subgen. Fumigati</taxon>
    </lineage>
</organism>
<feature type="transmembrane region" description="Helical" evidence="6">
    <location>
        <begin position="245"/>
        <end position="265"/>
    </location>
</feature>